<keyword evidence="5 13" id="KW-1003">Cell membrane</keyword>
<keyword evidence="4 13" id="KW-0813">Transport</keyword>
<proteinExistence type="inferred from homology"/>
<dbReference type="Proteomes" id="UP000315724">
    <property type="component" value="Chromosome"/>
</dbReference>
<comment type="similarity">
    <text evidence="2 13">Belongs to the OXA1/ALB3/YidC family. Type 1 subfamily.</text>
</comment>
<evidence type="ECO:0000313" key="18">
    <source>
        <dbReference type="Proteomes" id="UP000315724"/>
    </source>
</evidence>
<dbReference type="InterPro" id="IPR019998">
    <property type="entry name" value="Membr_insert_YidC"/>
</dbReference>
<dbReference type="NCBIfam" id="TIGR03592">
    <property type="entry name" value="yidC_oxa1_cterm"/>
    <property type="match status" value="1"/>
</dbReference>
<dbReference type="EMBL" id="CP036267">
    <property type="protein sequence ID" value="QDT34539.1"/>
    <property type="molecule type" value="Genomic_DNA"/>
</dbReference>
<feature type="domain" description="Membrane insertase YidC N-terminal" evidence="16">
    <location>
        <begin position="111"/>
        <end position="417"/>
    </location>
</feature>
<organism evidence="17 18">
    <name type="scientific">Thalassoglobus polymorphus</name>
    <dbReference type="NCBI Taxonomy" id="2527994"/>
    <lineage>
        <taxon>Bacteria</taxon>
        <taxon>Pseudomonadati</taxon>
        <taxon>Planctomycetota</taxon>
        <taxon>Planctomycetia</taxon>
        <taxon>Planctomycetales</taxon>
        <taxon>Planctomycetaceae</taxon>
        <taxon>Thalassoglobus</taxon>
    </lineage>
</organism>
<dbReference type="InterPro" id="IPR028053">
    <property type="entry name" value="Membr_insert_YidC_N"/>
</dbReference>
<keyword evidence="8 13" id="KW-1133">Transmembrane helix</keyword>
<evidence type="ECO:0000256" key="7">
    <source>
        <dbReference type="ARBA" id="ARBA00022927"/>
    </source>
</evidence>
<evidence type="ECO:0000256" key="12">
    <source>
        <dbReference type="ARBA" id="ARBA00033342"/>
    </source>
</evidence>
<dbReference type="GO" id="GO:0005886">
    <property type="term" value="C:plasma membrane"/>
    <property type="evidence" value="ECO:0007669"/>
    <property type="project" value="UniProtKB-SubCell"/>
</dbReference>
<gene>
    <name evidence="13 17" type="primary">yidC</name>
    <name evidence="17" type="ORF">Mal48_38010</name>
</gene>
<evidence type="ECO:0000256" key="6">
    <source>
        <dbReference type="ARBA" id="ARBA00022692"/>
    </source>
</evidence>
<dbReference type="GO" id="GO:0015031">
    <property type="term" value="P:protein transport"/>
    <property type="evidence" value="ECO:0007669"/>
    <property type="project" value="UniProtKB-KW"/>
</dbReference>
<evidence type="ECO:0000256" key="5">
    <source>
        <dbReference type="ARBA" id="ARBA00022475"/>
    </source>
</evidence>
<evidence type="ECO:0000256" key="8">
    <source>
        <dbReference type="ARBA" id="ARBA00022989"/>
    </source>
</evidence>
<dbReference type="Pfam" id="PF14849">
    <property type="entry name" value="YidC_periplas"/>
    <property type="match status" value="1"/>
</dbReference>
<dbReference type="InterPro" id="IPR028055">
    <property type="entry name" value="YidC/Oxa/ALB_C"/>
</dbReference>
<feature type="region of interest" description="Disordered" evidence="14">
    <location>
        <begin position="39"/>
        <end position="86"/>
    </location>
</feature>
<evidence type="ECO:0000256" key="3">
    <source>
        <dbReference type="ARBA" id="ARBA00015325"/>
    </source>
</evidence>
<dbReference type="NCBIfam" id="TIGR03593">
    <property type="entry name" value="yidC_nterm"/>
    <property type="match status" value="1"/>
</dbReference>
<dbReference type="HAMAP" id="MF_01810">
    <property type="entry name" value="YidC_type1"/>
    <property type="match status" value="1"/>
</dbReference>
<evidence type="ECO:0000259" key="16">
    <source>
        <dbReference type="Pfam" id="PF14849"/>
    </source>
</evidence>
<feature type="compositionally biased region" description="Low complexity" evidence="14">
    <location>
        <begin position="669"/>
        <end position="679"/>
    </location>
</feature>
<evidence type="ECO:0000256" key="4">
    <source>
        <dbReference type="ARBA" id="ARBA00022448"/>
    </source>
</evidence>
<reference evidence="17 18" key="1">
    <citation type="submission" date="2019-02" db="EMBL/GenBank/DDBJ databases">
        <title>Deep-cultivation of Planctomycetes and their phenomic and genomic characterization uncovers novel biology.</title>
        <authorList>
            <person name="Wiegand S."/>
            <person name="Jogler M."/>
            <person name="Boedeker C."/>
            <person name="Pinto D."/>
            <person name="Vollmers J."/>
            <person name="Rivas-Marin E."/>
            <person name="Kohn T."/>
            <person name="Peeters S.H."/>
            <person name="Heuer A."/>
            <person name="Rast P."/>
            <person name="Oberbeckmann S."/>
            <person name="Bunk B."/>
            <person name="Jeske O."/>
            <person name="Meyerdierks A."/>
            <person name="Storesund J.E."/>
            <person name="Kallscheuer N."/>
            <person name="Luecker S."/>
            <person name="Lage O.M."/>
            <person name="Pohl T."/>
            <person name="Merkel B.J."/>
            <person name="Hornburger P."/>
            <person name="Mueller R.-W."/>
            <person name="Bruemmer F."/>
            <person name="Labrenz M."/>
            <person name="Spormann A.M."/>
            <person name="Op den Camp H."/>
            <person name="Overmann J."/>
            <person name="Amann R."/>
            <person name="Jetten M.S.M."/>
            <person name="Mascher T."/>
            <person name="Medema M.H."/>
            <person name="Devos D.P."/>
            <person name="Kaster A.-K."/>
            <person name="Ovreas L."/>
            <person name="Rohde M."/>
            <person name="Galperin M.Y."/>
            <person name="Jogler C."/>
        </authorList>
    </citation>
    <scope>NUCLEOTIDE SEQUENCE [LARGE SCALE GENOMIC DNA]</scope>
    <source>
        <strain evidence="17 18">Mal48</strain>
    </source>
</reference>
<feature type="compositionally biased region" description="Low complexity" evidence="14">
    <location>
        <begin position="63"/>
        <end position="79"/>
    </location>
</feature>
<dbReference type="GO" id="GO:0051205">
    <property type="term" value="P:protein insertion into membrane"/>
    <property type="evidence" value="ECO:0007669"/>
    <property type="project" value="TreeGrafter"/>
</dbReference>
<dbReference type="Pfam" id="PF02096">
    <property type="entry name" value="60KD_IMP"/>
    <property type="match status" value="1"/>
</dbReference>
<evidence type="ECO:0000256" key="9">
    <source>
        <dbReference type="ARBA" id="ARBA00023136"/>
    </source>
</evidence>
<sequence length="695" mass="78588">MDQRRYMFFVLLTMVFFIFWMQIAPGLFPEVFPKPKPKPVAGEKDDFNEEALLNSKQDEDPGKANAASDDPAAVKAAPSGDAPEAEPKVELQTFPAQQIVLGESGFAGKYLLKAQLNTQGAAIDWVELTDPRYTTLNRKQQFKVVGNPIPVKGDRRVPKTFEMQLPQIDGQLKDFGTSLAEVDWKISQQDADSVTFSYLAPKKDLEVFKTYRIQQADLEKRDKSPTGYLLEMDIKIVNHSENTVETVYTLQGPVGLELENADNTRSYREIDVATIEDARYPDKTTSIHLTAADLVKQTNKAKDGGKPVVSWREPIKYAGLDVQFFTALILPNRSEDAPAEKLFESVVPQVVMEDEKPERSNLSILLESTKQTLKKGSEVEHSFQTYFGPKRKQLLEPIHAGDVVRLGWFGVIAKAMLAVLDFFHNWVGLPYAFAIILLTVVVRGMMFPISKKQAIESEKMKVLAPKLKEIQEKHKDKPEEFAKAYRAFQKKYNYHPMVGCLPALLQLPIFYGLYTSLYQAIDLRLAKFLWVDNLAAPDALFNFGFAIPWVGFTTFNLLPILTVILFVAQQKMFTPPPTSDEQAMTYKMMNYMMIFIGFMFYRVPAGLCLYFISSSLWGICERTLLKKNVNSDGSVVEVEEPTTAVKAKDEPPKPKKPPGFLERIREAADQAQQNASKSSSSDRKYSKQSKKNKKR</sequence>
<evidence type="ECO:0000256" key="14">
    <source>
        <dbReference type="SAM" id="MobiDB-lite"/>
    </source>
</evidence>
<feature type="transmembrane region" description="Helical" evidence="13">
    <location>
        <begin position="589"/>
        <end position="612"/>
    </location>
</feature>
<evidence type="ECO:0000313" key="17">
    <source>
        <dbReference type="EMBL" id="QDT34539.1"/>
    </source>
</evidence>
<dbReference type="PANTHER" id="PTHR12428:SF65">
    <property type="entry name" value="CYTOCHROME C OXIDASE ASSEMBLY PROTEIN COX18, MITOCHONDRIAL"/>
    <property type="match status" value="1"/>
</dbReference>
<dbReference type="InterPro" id="IPR038221">
    <property type="entry name" value="YidC_periplasmic_sf"/>
</dbReference>
<dbReference type="CDD" id="cd20070">
    <property type="entry name" value="5TM_YidC_Alb3"/>
    <property type="match status" value="1"/>
</dbReference>
<evidence type="ECO:0000256" key="13">
    <source>
        <dbReference type="HAMAP-Rule" id="MF_01810"/>
    </source>
</evidence>
<keyword evidence="7 13" id="KW-0653">Protein transport</keyword>
<comment type="function">
    <text evidence="13">Required for the insertion and/or proper folding and/or complex formation of integral membrane proteins into the membrane. Involved in integration of membrane proteins that insert both dependently and independently of the Sec translocase complex, as well as at least some lipoproteins. Aids folding of multispanning membrane proteins.</text>
</comment>
<evidence type="ECO:0000256" key="2">
    <source>
        <dbReference type="ARBA" id="ARBA00010527"/>
    </source>
</evidence>
<evidence type="ECO:0000256" key="11">
    <source>
        <dbReference type="ARBA" id="ARBA00033245"/>
    </source>
</evidence>
<comment type="subcellular location">
    <subcellularLocation>
        <location evidence="1">Cell inner membrane</location>
        <topology evidence="1">Multi-pass membrane protein</topology>
    </subcellularLocation>
    <subcellularLocation>
        <location evidence="13">Cell membrane</location>
        <topology evidence="13">Multi-pass membrane protein</topology>
    </subcellularLocation>
</comment>
<keyword evidence="9 13" id="KW-0472">Membrane</keyword>
<keyword evidence="6 13" id="KW-0812">Transmembrane</keyword>
<dbReference type="OrthoDB" id="9780552at2"/>
<evidence type="ECO:0000259" key="15">
    <source>
        <dbReference type="Pfam" id="PF02096"/>
    </source>
</evidence>
<feature type="region of interest" description="Disordered" evidence="14">
    <location>
        <begin position="640"/>
        <end position="695"/>
    </location>
</feature>
<feature type="transmembrane region" description="Helical" evidence="13">
    <location>
        <begin position="541"/>
        <end position="568"/>
    </location>
</feature>
<dbReference type="PANTHER" id="PTHR12428">
    <property type="entry name" value="OXA1"/>
    <property type="match status" value="1"/>
</dbReference>
<evidence type="ECO:0000256" key="1">
    <source>
        <dbReference type="ARBA" id="ARBA00004429"/>
    </source>
</evidence>
<feature type="transmembrane region" description="Helical" evidence="13">
    <location>
        <begin position="429"/>
        <end position="450"/>
    </location>
</feature>
<dbReference type="AlphaFoldDB" id="A0A517QSC8"/>
<feature type="transmembrane region" description="Helical" evidence="13">
    <location>
        <begin position="498"/>
        <end position="521"/>
    </location>
</feature>
<dbReference type="RefSeq" id="WP_145202628.1">
    <property type="nucleotide sequence ID" value="NZ_CP036267.1"/>
</dbReference>
<keyword evidence="10 13" id="KW-0143">Chaperone</keyword>
<evidence type="ECO:0000256" key="10">
    <source>
        <dbReference type="ARBA" id="ARBA00023186"/>
    </source>
</evidence>
<name>A0A517QSC8_9PLAN</name>
<feature type="compositionally biased region" description="Basic residues" evidence="14">
    <location>
        <begin position="686"/>
        <end position="695"/>
    </location>
</feature>
<dbReference type="KEGG" id="tpol:Mal48_38010"/>
<dbReference type="InterPro" id="IPR047196">
    <property type="entry name" value="YidC_ALB_C"/>
</dbReference>
<feature type="transmembrane region" description="Helical" evidence="13">
    <location>
        <begin position="6"/>
        <end position="28"/>
    </location>
</feature>
<protein>
    <recommendedName>
        <fullName evidence="3 13">Membrane protein insertase YidC</fullName>
    </recommendedName>
    <alternativeName>
        <fullName evidence="12 13">Foldase YidC</fullName>
    </alternativeName>
    <alternativeName>
        <fullName evidence="11 13">Membrane integrase YidC</fullName>
    </alternativeName>
    <alternativeName>
        <fullName evidence="13">Membrane protein YidC</fullName>
    </alternativeName>
</protein>
<accession>A0A517QSC8</accession>
<comment type="subunit">
    <text evidence="13">Interacts with the Sec translocase complex via SecD. Specifically interacts with transmembrane segments of nascent integral membrane proteins during membrane integration.</text>
</comment>
<feature type="domain" description="Membrane insertase YidC/Oxa/ALB C-terminal" evidence="15">
    <location>
        <begin position="431"/>
        <end position="626"/>
    </location>
</feature>
<dbReference type="GO" id="GO:0032977">
    <property type="term" value="F:membrane insertase activity"/>
    <property type="evidence" value="ECO:0007669"/>
    <property type="project" value="InterPro"/>
</dbReference>
<keyword evidence="18" id="KW-1185">Reference proteome</keyword>
<dbReference type="Gene3D" id="2.70.98.90">
    <property type="match status" value="1"/>
</dbReference>
<dbReference type="InterPro" id="IPR001708">
    <property type="entry name" value="YidC/ALB3/OXA1/COX18"/>
</dbReference>